<keyword evidence="3" id="KW-1185">Reference proteome</keyword>
<reference evidence="2 3" key="1">
    <citation type="submission" date="2014-09" db="EMBL/GenBank/DDBJ databases">
        <title>Draft genome sequence of Streptomyces natalensis ATCC 27448, producer of the antifungal pimaricin.</title>
        <authorList>
            <person name="Mendes M.V."/>
            <person name="Beites T."/>
            <person name="Pires S."/>
            <person name="Santos C.L."/>
            <person name="Moradas-Ferreira P."/>
        </authorList>
    </citation>
    <scope>NUCLEOTIDE SEQUENCE [LARGE SCALE GENOMIC DNA]</scope>
    <source>
        <strain evidence="2 3">ATCC 27448</strain>
    </source>
</reference>
<gene>
    <name evidence="2" type="ORF">SNA_14995</name>
</gene>
<dbReference type="PATRIC" id="fig|1240678.4.peg.3149"/>
<comment type="caution">
    <text evidence="2">The sequence shown here is derived from an EMBL/GenBank/DDBJ whole genome shotgun (WGS) entry which is preliminary data.</text>
</comment>
<evidence type="ECO:0000256" key="1">
    <source>
        <dbReference type="SAM" id="MobiDB-lite"/>
    </source>
</evidence>
<dbReference type="AlphaFoldDB" id="A0A0D7CN97"/>
<dbReference type="Proteomes" id="UP000032458">
    <property type="component" value="Unassembled WGS sequence"/>
</dbReference>
<feature type="region of interest" description="Disordered" evidence="1">
    <location>
        <begin position="1"/>
        <end position="22"/>
    </location>
</feature>
<protein>
    <submittedName>
        <fullName evidence="2">Uncharacterized protein</fullName>
    </submittedName>
</protein>
<evidence type="ECO:0000313" key="2">
    <source>
        <dbReference type="EMBL" id="KIZ17325.1"/>
    </source>
</evidence>
<sequence length="357" mass="36959">MTVRSGWLVTRGPDGGGQTREDTRVVPIGTFAPAGELSARSGVVPGGSPFALVSAGEMEATVGVGRAVIQGSGPQGAYPVAITAPESVTFTPGDAQFPRIDVVALRVYDDPYDSSGEEKAVLEVVQGDPAAAPTAPTVTGAAVVLWEVTVPAGASSGTGGINWSTGVADRRDYAVAVGGIAVGNTPASYAGQWRDYGGVLERSNGTDWEPVVRLGYSGRLELGDVSLYRKGAKTLATDQRFTAQVEKSTAYSAVQSGWKVLAFEAKKTCGLVHLFLEVERTGAPITANSSGNIADETIVTIPPGFRPARDVEAIACDGYADGGCRISPSGTVVIRTWAPNGTLTKGNVIRITPTYIL</sequence>
<name>A0A0D7CN97_9ACTN</name>
<organism evidence="2 3">
    <name type="scientific">Streptomyces natalensis ATCC 27448</name>
    <dbReference type="NCBI Taxonomy" id="1240678"/>
    <lineage>
        <taxon>Bacteria</taxon>
        <taxon>Bacillati</taxon>
        <taxon>Actinomycetota</taxon>
        <taxon>Actinomycetes</taxon>
        <taxon>Kitasatosporales</taxon>
        <taxon>Streptomycetaceae</taxon>
        <taxon>Streptomyces</taxon>
    </lineage>
</organism>
<proteinExistence type="predicted"/>
<dbReference type="EMBL" id="JRKI01000023">
    <property type="protein sequence ID" value="KIZ17325.1"/>
    <property type="molecule type" value="Genomic_DNA"/>
</dbReference>
<evidence type="ECO:0000313" key="3">
    <source>
        <dbReference type="Proteomes" id="UP000032458"/>
    </source>
</evidence>
<accession>A0A0D7CN97</accession>